<proteinExistence type="predicted"/>
<sequence>MGYSIHIELENGEPIDPNQWKQAVDRLEYVRIHAEAFVEATNPNTGEVIKMPLSGLDADVWNPGSNQWELVLYWRSWGAVSAAMLAGFDHPDNYLRSVMLDLGERPVNPTL</sequence>
<evidence type="ECO:0000313" key="1">
    <source>
        <dbReference type="EMBL" id="RED49978.1"/>
    </source>
</evidence>
<accession>A0A3D9HKG8</accession>
<dbReference type="Proteomes" id="UP000256845">
    <property type="component" value="Unassembled WGS sequence"/>
</dbReference>
<dbReference type="EMBL" id="QRDW01000005">
    <property type="protein sequence ID" value="RED49978.1"/>
    <property type="molecule type" value="Genomic_DNA"/>
</dbReference>
<dbReference type="RefSeq" id="WP_115937204.1">
    <property type="nucleotide sequence ID" value="NZ_QRDW01000005.1"/>
</dbReference>
<comment type="caution">
    <text evidence="1">The sequence shown here is derived from an EMBL/GenBank/DDBJ whole genome shotgun (WGS) entry which is preliminary data.</text>
</comment>
<name>A0A3D9HKG8_9PROT</name>
<protein>
    <submittedName>
        <fullName evidence="1">Uncharacterized protein</fullName>
    </submittedName>
</protein>
<reference evidence="1 2" key="1">
    <citation type="submission" date="2018-07" db="EMBL/GenBank/DDBJ databases">
        <title>Genomic Encyclopedia of Type Strains, Phase III (KMG-III): the genomes of soil and plant-associated and newly described type strains.</title>
        <authorList>
            <person name="Whitman W."/>
        </authorList>
    </citation>
    <scope>NUCLEOTIDE SEQUENCE [LARGE SCALE GENOMIC DNA]</scope>
    <source>
        <strain evidence="1 2">CECT 8488</strain>
    </source>
</reference>
<dbReference type="OrthoDB" id="8480032at2"/>
<keyword evidence="2" id="KW-1185">Reference proteome</keyword>
<dbReference type="AlphaFoldDB" id="A0A3D9HKG8"/>
<gene>
    <name evidence="1" type="ORF">DFP90_105351</name>
</gene>
<evidence type="ECO:0000313" key="2">
    <source>
        <dbReference type="Proteomes" id="UP000256845"/>
    </source>
</evidence>
<organism evidence="1 2">
    <name type="scientific">Aestuariispira insulae</name>
    <dbReference type="NCBI Taxonomy" id="1461337"/>
    <lineage>
        <taxon>Bacteria</taxon>
        <taxon>Pseudomonadati</taxon>
        <taxon>Pseudomonadota</taxon>
        <taxon>Alphaproteobacteria</taxon>
        <taxon>Rhodospirillales</taxon>
        <taxon>Kiloniellaceae</taxon>
        <taxon>Aestuariispira</taxon>
    </lineage>
</organism>